<feature type="transmembrane region" description="Helical" evidence="1">
    <location>
        <begin position="119"/>
        <end position="139"/>
    </location>
</feature>
<feature type="transmembrane region" description="Helical" evidence="1">
    <location>
        <begin position="151"/>
        <end position="173"/>
    </location>
</feature>
<comment type="caution">
    <text evidence="2">The sequence shown here is derived from an EMBL/GenBank/DDBJ whole genome shotgun (WGS) entry which is preliminary data.</text>
</comment>
<dbReference type="OrthoDB" id="3392476at2"/>
<proteinExistence type="predicted"/>
<feature type="transmembrane region" description="Helical" evidence="1">
    <location>
        <begin position="88"/>
        <end position="107"/>
    </location>
</feature>
<dbReference type="Proteomes" id="UP000320876">
    <property type="component" value="Unassembled WGS sequence"/>
</dbReference>
<keyword evidence="1" id="KW-0472">Membrane</keyword>
<gene>
    <name evidence="2" type="ORF">FB471_5850</name>
</gene>
<sequence>MTYGGGSRAGWRTAQVGGLLALAIGACLLTALHLVPPASEISPIRRTLSEYALGPSKWVFDLALLLVAAASAVAFAEVARRRLSRSATALGVLWTVSLLVLVTFTKTDWSIGPSIGGLIHRYTSVVAFLALPAAVLLLARPVFPASAGKRWLARGLSVFSLLWFGTILAAIGYMMSGGPAWWRFLPLGLIERMLVGSAVAALAVLIVGLIRLRPRDTGPAMSSPPAESRYP</sequence>
<reference evidence="2 3" key="1">
    <citation type="submission" date="2019-06" db="EMBL/GenBank/DDBJ databases">
        <title>Sequencing the genomes of 1000 actinobacteria strains.</title>
        <authorList>
            <person name="Klenk H.-P."/>
        </authorList>
    </citation>
    <scope>NUCLEOTIDE SEQUENCE [LARGE SCALE GENOMIC DNA]</scope>
    <source>
        <strain evidence="2 3">DSM 45679</strain>
    </source>
</reference>
<dbReference type="EMBL" id="VFML01000002">
    <property type="protein sequence ID" value="TQI93709.1"/>
    <property type="molecule type" value="Genomic_DNA"/>
</dbReference>
<protein>
    <submittedName>
        <fullName evidence="2">Uncharacterized protein DUF998</fullName>
    </submittedName>
</protein>
<dbReference type="InterPro" id="IPR009339">
    <property type="entry name" value="DUF998"/>
</dbReference>
<feature type="transmembrane region" description="Helical" evidence="1">
    <location>
        <begin position="16"/>
        <end position="38"/>
    </location>
</feature>
<evidence type="ECO:0000313" key="2">
    <source>
        <dbReference type="EMBL" id="TQI93709.1"/>
    </source>
</evidence>
<dbReference type="Pfam" id="PF06197">
    <property type="entry name" value="DUF998"/>
    <property type="match status" value="1"/>
</dbReference>
<keyword evidence="3" id="KW-1185">Reference proteome</keyword>
<keyword evidence="1" id="KW-1133">Transmembrane helix</keyword>
<feature type="transmembrane region" description="Helical" evidence="1">
    <location>
        <begin position="58"/>
        <end position="76"/>
    </location>
</feature>
<name>A0A542CSA8_AMYCI</name>
<evidence type="ECO:0000313" key="3">
    <source>
        <dbReference type="Proteomes" id="UP000320876"/>
    </source>
</evidence>
<dbReference type="AlphaFoldDB" id="A0A542CSA8"/>
<evidence type="ECO:0000256" key="1">
    <source>
        <dbReference type="SAM" id="Phobius"/>
    </source>
</evidence>
<feature type="transmembrane region" description="Helical" evidence="1">
    <location>
        <begin position="193"/>
        <end position="212"/>
    </location>
</feature>
<dbReference type="RefSeq" id="WP_142002747.1">
    <property type="nucleotide sequence ID" value="NZ_VFML01000002.1"/>
</dbReference>
<accession>A0A542CSA8</accession>
<organism evidence="2 3">
    <name type="scientific">Amycolatopsis cihanbeyliensis</name>
    <dbReference type="NCBI Taxonomy" id="1128664"/>
    <lineage>
        <taxon>Bacteria</taxon>
        <taxon>Bacillati</taxon>
        <taxon>Actinomycetota</taxon>
        <taxon>Actinomycetes</taxon>
        <taxon>Pseudonocardiales</taxon>
        <taxon>Pseudonocardiaceae</taxon>
        <taxon>Amycolatopsis</taxon>
    </lineage>
</organism>
<keyword evidence="1" id="KW-0812">Transmembrane</keyword>